<evidence type="ECO:0000256" key="10">
    <source>
        <dbReference type="ARBA" id="ARBA00049140"/>
    </source>
</evidence>
<evidence type="ECO:0000259" key="15">
    <source>
        <dbReference type="Pfam" id="PF02771"/>
    </source>
</evidence>
<keyword evidence="7" id="KW-0809">Transit peptide</keyword>
<dbReference type="FunFam" id="1.20.140.10:FF:000008">
    <property type="entry name" value="acyl-CoA dehydrogenase family member 9, mitochondrial"/>
    <property type="match status" value="1"/>
</dbReference>
<comment type="catalytic activity">
    <reaction evidence="10">
        <text>eicosanoyl-CoA + oxidized [electron-transfer flavoprotein] + H(+) = (2E)-eicosenoyl-CoA + reduced [electron-transfer flavoprotein]</text>
        <dbReference type="Rhea" id="RHEA:47236"/>
        <dbReference type="Rhea" id="RHEA-COMP:10685"/>
        <dbReference type="Rhea" id="RHEA-COMP:10686"/>
        <dbReference type="ChEBI" id="CHEBI:15378"/>
        <dbReference type="ChEBI" id="CHEBI:57380"/>
        <dbReference type="ChEBI" id="CHEBI:57692"/>
        <dbReference type="ChEBI" id="CHEBI:58307"/>
        <dbReference type="ChEBI" id="CHEBI:74691"/>
    </reaction>
    <physiologicalReaction direction="left-to-right" evidence="10">
        <dbReference type="Rhea" id="RHEA:47237"/>
    </physiologicalReaction>
</comment>
<gene>
    <name evidence="17" type="ordered locus">A2cp1_4272</name>
</gene>
<organism evidence="17 18">
    <name type="scientific">Anaeromyxobacter dehalogenans (strain ATCC BAA-258 / DSM 21875 / 2CP-1)</name>
    <dbReference type="NCBI Taxonomy" id="455488"/>
    <lineage>
        <taxon>Bacteria</taxon>
        <taxon>Pseudomonadati</taxon>
        <taxon>Myxococcota</taxon>
        <taxon>Myxococcia</taxon>
        <taxon>Myxococcales</taxon>
        <taxon>Cystobacterineae</taxon>
        <taxon>Anaeromyxobacteraceae</taxon>
        <taxon>Anaeromyxobacter</taxon>
    </lineage>
</organism>
<name>B8JBI1_ANAD2</name>
<keyword evidence="6 12" id="KW-0274">FAD</keyword>
<dbReference type="InterPro" id="IPR037069">
    <property type="entry name" value="AcylCoA_DH/ox_N_sf"/>
</dbReference>
<evidence type="ECO:0000256" key="3">
    <source>
        <dbReference type="ARBA" id="ARBA00009347"/>
    </source>
</evidence>
<evidence type="ECO:0000256" key="11">
    <source>
        <dbReference type="ARBA" id="ARBA00049224"/>
    </source>
</evidence>
<evidence type="ECO:0000256" key="1">
    <source>
        <dbReference type="ARBA" id="ARBA00001974"/>
    </source>
</evidence>
<keyword evidence="9" id="KW-0472">Membrane</keyword>
<dbReference type="FunFam" id="1.10.540.10:FF:000001">
    <property type="entry name" value="Very long-chain-specific acyl-CoA dehydrogenase, mitochondrial"/>
    <property type="match status" value="1"/>
</dbReference>
<evidence type="ECO:0000313" key="17">
    <source>
        <dbReference type="EMBL" id="ACL67589.1"/>
    </source>
</evidence>
<dbReference type="InterPro" id="IPR046373">
    <property type="entry name" value="Acyl-CoA_Oxase/DH_mid-dom_sf"/>
</dbReference>
<dbReference type="GO" id="GO:0050660">
    <property type="term" value="F:flavin adenine dinucleotide binding"/>
    <property type="evidence" value="ECO:0007669"/>
    <property type="project" value="InterPro"/>
</dbReference>
<dbReference type="AlphaFoldDB" id="B8JBI1"/>
<feature type="domain" description="Acyl-CoA oxidase/dehydrogenase middle" evidence="14">
    <location>
        <begin position="149"/>
        <end position="243"/>
    </location>
</feature>
<dbReference type="FunFam" id="2.40.110.10:FF:000001">
    <property type="entry name" value="Acyl-CoA dehydrogenase, mitochondrial"/>
    <property type="match status" value="1"/>
</dbReference>
<evidence type="ECO:0000259" key="14">
    <source>
        <dbReference type="Pfam" id="PF02770"/>
    </source>
</evidence>
<proteinExistence type="inferred from homology"/>
<evidence type="ECO:0000256" key="8">
    <source>
        <dbReference type="ARBA" id="ARBA00023002"/>
    </source>
</evidence>
<evidence type="ECO:0000256" key="4">
    <source>
        <dbReference type="ARBA" id="ARBA00022553"/>
    </source>
</evidence>
<dbReference type="InterPro" id="IPR009075">
    <property type="entry name" value="AcylCo_DH/oxidase_C"/>
</dbReference>
<reference evidence="17" key="1">
    <citation type="submission" date="2009-01" db="EMBL/GenBank/DDBJ databases">
        <title>Complete sequence of Anaeromyxobacter dehalogenans 2CP-1.</title>
        <authorList>
            <consortium name="US DOE Joint Genome Institute"/>
            <person name="Lucas S."/>
            <person name="Copeland A."/>
            <person name="Lapidus A."/>
            <person name="Glavina del Rio T."/>
            <person name="Dalin E."/>
            <person name="Tice H."/>
            <person name="Bruce D."/>
            <person name="Goodwin L."/>
            <person name="Pitluck S."/>
            <person name="Saunders E."/>
            <person name="Brettin T."/>
            <person name="Detter J.C."/>
            <person name="Han C."/>
            <person name="Larimer F."/>
            <person name="Land M."/>
            <person name="Hauser L."/>
            <person name="Kyrpides N."/>
            <person name="Ovchinnikova G."/>
            <person name="Beliaev A.S."/>
            <person name="Richardson P."/>
        </authorList>
    </citation>
    <scope>NUCLEOTIDE SEQUENCE</scope>
    <source>
        <strain evidence="17">2CP-1</strain>
    </source>
</reference>
<evidence type="ECO:0000256" key="6">
    <source>
        <dbReference type="ARBA" id="ARBA00022827"/>
    </source>
</evidence>
<evidence type="ECO:0000256" key="7">
    <source>
        <dbReference type="ARBA" id="ARBA00022946"/>
    </source>
</evidence>
<evidence type="ECO:0000256" key="9">
    <source>
        <dbReference type="ARBA" id="ARBA00023136"/>
    </source>
</evidence>
<dbReference type="Gene3D" id="1.20.140.10">
    <property type="entry name" value="Butyryl-CoA Dehydrogenase, subunit A, domain 3"/>
    <property type="match status" value="2"/>
</dbReference>
<comment type="subcellular location">
    <subcellularLocation>
        <location evidence="2">Membrane</location>
        <topology evidence="2">Peripheral membrane protein</topology>
    </subcellularLocation>
</comment>
<feature type="domain" description="ACAD9/ACADV-like C-terminal" evidence="16">
    <location>
        <begin position="459"/>
        <end position="573"/>
    </location>
</feature>
<evidence type="ECO:0000256" key="12">
    <source>
        <dbReference type="RuleBase" id="RU362125"/>
    </source>
</evidence>
<dbReference type="RefSeq" id="WP_015935294.1">
    <property type="nucleotide sequence ID" value="NC_011891.1"/>
</dbReference>
<dbReference type="EMBL" id="CP001359">
    <property type="protein sequence ID" value="ACL67589.1"/>
    <property type="molecule type" value="Genomic_DNA"/>
</dbReference>
<evidence type="ECO:0000256" key="5">
    <source>
        <dbReference type="ARBA" id="ARBA00022630"/>
    </source>
</evidence>
<dbReference type="Pfam" id="PF02770">
    <property type="entry name" value="Acyl-CoA_dh_M"/>
    <property type="match status" value="1"/>
</dbReference>
<evidence type="ECO:0000256" key="2">
    <source>
        <dbReference type="ARBA" id="ARBA00004170"/>
    </source>
</evidence>
<dbReference type="Pfam" id="PF02771">
    <property type="entry name" value="Acyl-CoA_dh_N"/>
    <property type="match status" value="1"/>
</dbReference>
<dbReference type="PANTHER" id="PTHR43884:SF9">
    <property type="entry name" value="COMPLEX I ASSEMBLY FACTOR ACAD9, MITOCHONDRIAL"/>
    <property type="match status" value="1"/>
</dbReference>
<protein>
    <submittedName>
        <fullName evidence="17">Acyl-CoA dehydrogenase domain protein</fullName>
    </submittedName>
</protein>
<dbReference type="Pfam" id="PF00441">
    <property type="entry name" value="Acyl-CoA_dh_1"/>
    <property type="match status" value="1"/>
</dbReference>
<accession>B8JBI1</accession>
<dbReference type="KEGG" id="acp:A2cp1_4272"/>
<sequence>MVDKKTASFMRSLALGDIEEEILLPYPEPRRAEKETLEAIQQTLKSMLGGRGADFRAWDRAGEMPPGFVQDLKDAGLFSLVVPEHHGGMGLGATAYARVIQELGRYDASVAVTVGAHSSIGMRGLLLFGTEEQKARYLPRLATGELIAAFCLTEPGAGSDAASIKTTAVRDGDDWILNGEKLWITNGGIADFFTVFAKTSLEGRGHITAFIVTRDMKGVTTGPHEDKMGIRASSTTTVVLEDVRVPAANVLGEEGKGFKVAMKILNAGRTGLGGGSVGGMKRLIELSVAQAKERKQFGQPIASFGLVQQKIGQMVIDCYAAESVVNMVAGLVDRGFEETQVEAAISKVLASESVWRTADEALQIAAGSGYMREMPYEMALRDTRINRIFEGTNEILRLFIALTAVNDLGQELADVAESMKGVLADPIKGFGVMSDYAKRRAALATGLRRKKGKWTMLHPALAEDAAVFEAAATDLAIAADKLLRRYGKKIVGAQLLTKRLADAMIDLFTLACMLARVSTRLEDHGEAAAVEERRILTVFARQARRRVEAGLAGLEQNEDGALQAVAAHALETGRYGWDNL</sequence>
<keyword evidence="5 12" id="KW-0285">Flavoprotein</keyword>
<evidence type="ECO:0000313" key="18">
    <source>
        <dbReference type="Proteomes" id="UP000007089"/>
    </source>
</evidence>
<dbReference type="InterPro" id="IPR013786">
    <property type="entry name" value="AcylCoA_DH/ox_N"/>
</dbReference>
<feature type="domain" description="Acyl-CoA dehydrogenase/oxidase C-terminal" evidence="13">
    <location>
        <begin position="255"/>
        <end position="401"/>
    </location>
</feature>
<dbReference type="GO" id="GO:0016020">
    <property type="term" value="C:membrane"/>
    <property type="evidence" value="ECO:0007669"/>
    <property type="project" value="UniProtKB-SubCell"/>
</dbReference>
<dbReference type="Pfam" id="PF21343">
    <property type="entry name" value="ACAD9-ACADV_C"/>
    <property type="match status" value="1"/>
</dbReference>
<dbReference type="PANTHER" id="PTHR43884">
    <property type="entry name" value="ACYL-COA DEHYDROGENASE"/>
    <property type="match status" value="1"/>
</dbReference>
<feature type="domain" description="Acyl-CoA dehydrogenase/oxidase N-terminal" evidence="15">
    <location>
        <begin position="35"/>
        <end position="145"/>
    </location>
</feature>
<comment type="cofactor">
    <cofactor evidence="1 12">
        <name>FAD</name>
        <dbReference type="ChEBI" id="CHEBI:57692"/>
    </cofactor>
</comment>
<dbReference type="InterPro" id="IPR006091">
    <property type="entry name" value="Acyl-CoA_Oxase/DH_mid-dom"/>
</dbReference>
<evidence type="ECO:0000259" key="13">
    <source>
        <dbReference type="Pfam" id="PF00441"/>
    </source>
</evidence>
<comment type="similarity">
    <text evidence="3 12">Belongs to the acyl-CoA dehydrogenase family.</text>
</comment>
<dbReference type="InterPro" id="IPR036250">
    <property type="entry name" value="AcylCo_DH-like_C"/>
</dbReference>
<dbReference type="InterPro" id="IPR006089">
    <property type="entry name" value="Acyl-CoA_DH_CS"/>
</dbReference>
<dbReference type="Gene3D" id="1.10.540.10">
    <property type="entry name" value="Acyl-CoA dehydrogenase/oxidase, N-terminal domain"/>
    <property type="match status" value="1"/>
</dbReference>
<dbReference type="InterPro" id="IPR009100">
    <property type="entry name" value="AcylCoA_DH/oxidase_NM_dom_sf"/>
</dbReference>
<keyword evidence="18" id="KW-1185">Reference proteome</keyword>
<dbReference type="SUPFAM" id="SSF47203">
    <property type="entry name" value="Acyl-CoA dehydrogenase C-terminal domain-like"/>
    <property type="match status" value="1"/>
</dbReference>
<dbReference type="SUPFAM" id="SSF56645">
    <property type="entry name" value="Acyl-CoA dehydrogenase NM domain-like"/>
    <property type="match status" value="1"/>
</dbReference>
<dbReference type="Proteomes" id="UP000007089">
    <property type="component" value="Chromosome"/>
</dbReference>
<keyword evidence="8 12" id="KW-0560">Oxidoreductase</keyword>
<comment type="catalytic activity">
    <reaction evidence="11">
        <text>octadecanoyl-CoA + oxidized [electron-transfer flavoprotein] + H(+) = (2E)-octadecenoyl-CoA + reduced [electron-transfer flavoprotein]</text>
        <dbReference type="Rhea" id="RHEA:47240"/>
        <dbReference type="Rhea" id="RHEA-COMP:10685"/>
        <dbReference type="Rhea" id="RHEA-COMP:10686"/>
        <dbReference type="ChEBI" id="CHEBI:15378"/>
        <dbReference type="ChEBI" id="CHEBI:57394"/>
        <dbReference type="ChEBI" id="CHEBI:57692"/>
        <dbReference type="ChEBI" id="CHEBI:58307"/>
        <dbReference type="ChEBI" id="CHEBI:71412"/>
    </reaction>
    <physiologicalReaction direction="left-to-right" evidence="11">
        <dbReference type="Rhea" id="RHEA:47241"/>
    </physiologicalReaction>
</comment>
<dbReference type="GO" id="GO:0003995">
    <property type="term" value="F:acyl-CoA dehydrogenase activity"/>
    <property type="evidence" value="ECO:0007669"/>
    <property type="project" value="InterPro"/>
</dbReference>
<keyword evidence="4" id="KW-0597">Phosphoprotein</keyword>
<dbReference type="Gene3D" id="2.40.110.10">
    <property type="entry name" value="Butyryl-CoA Dehydrogenase, subunit A, domain 2"/>
    <property type="match status" value="1"/>
</dbReference>
<dbReference type="HOGENOM" id="CLU_018204_11_2_7"/>
<dbReference type="InterPro" id="IPR049448">
    <property type="entry name" value="ACAD9/ACADV-like_C"/>
</dbReference>
<dbReference type="PROSITE" id="PS00072">
    <property type="entry name" value="ACYL_COA_DH_1"/>
    <property type="match status" value="1"/>
</dbReference>
<dbReference type="GO" id="GO:0006631">
    <property type="term" value="P:fatty acid metabolic process"/>
    <property type="evidence" value="ECO:0007669"/>
    <property type="project" value="UniProtKB-ARBA"/>
</dbReference>
<evidence type="ECO:0000259" key="16">
    <source>
        <dbReference type="Pfam" id="PF21343"/>
    </source>
</evidence>